<dbReference type="Pfam" id="PF07167">
    <property type="entry name" value="PhaC_N"/>
    <property type="match status" value="1"/>
</dbReference>
<sequence>MRHSRRILEQPITIGQPPQRNIAMVATRSEASGKRSRSSIDEDLAIINATVDAVTSALPIGLTPGQLGAAALRLGQAAARQPMTTLRRSVALGADYAKIASGVSDVAPGPKDRRFTDEAFTKHPFYKRLAQAHVAGETAVATLVDDLDLDEKSRLRAELLTTIATSTAAPTNNLLGNPAALREARDTKGRSLVDGARHALHDARHNGGLPSMVDTRPFVPGDTVAATPGVVVFQNPVLELMQYSPTTKKVGERPVFVIPPQINKYYVLDLAPGRSMIEHLVSQGQQVFAISFRNPSAEHRDWGLDTYVAAILEAADAAIEISGSPDLNVLGVCAGGITMASMLGHLADQGDTRFNSATFLVTILDWEVPSTLGTFISRPVVNAGRRRSQENGVLDGADLGRVFAWLRPNDLIWNYWVNNYLMGKNPAAFDVLSWNVDATNLPAALHSEFLAMAVGNTLANPGATVCMETPVDLSKIEIDAFVVGAVTDHITPWQGCFPTVNLLGGDTEFVLSSQGHIQALVNPSGNPKGSYHTNADAAASRDTLTADEWLEGAKSNSGSWWDHWTEWLKERDGKQVDAPKTLGSARFPAGIAAPGSYVFG</sequence>
<dbReference type="PANTHER" id="PTHR36837:SF5">
    <property type="entry name" value="POLY-3-HYDROXYBUTYRATE SYNTHASE"/>
    <property type="match status" value="1"/>
</dbReference>
<dbReference type="EMBL" id="JH816593">
    <property type="protein sequence ID" value="EKC26101.1"/>
    <property type="molecule type" value="Genomic_DNA"/>
</dbReference>
<dbReference type="InterPro" id="IPR010941">
    <property type="entry name" value="PhaC_N"/>
</dbReference>
<proteinExistence type="predicted"/>
<dbReference type="HOGENOM" id="CLU_017387_1_0_1"/>
<organism evidence="4">
    <name type="scientific">Magallana gigas</name>
    <name type="common">Pacific oyster</name>
    <name type="synonym">Crassostrea gigas</name>
    <dbReference type="NCBI Taxonomy" id="29159"/>
    <lineage>
        <taxon>Eukaryota</taxon>
        <taxon>Metazoa</taxon>
        <taxon>Spiralia</taxon>
        <taxon>Lophotrochozoa</taxon>
        <taxon>Mollusca</taxon>
        <taxon>Bivalvia</taxon>
        <taxon>Autobranchia</taxon>
        <taxon>Pteriomorphia</taxon>
        <taxon>Ostreida</taxon>
        <taxon>Ostreoidea</taxon>
        <taxon>Ostreidae</taxon>
        <taxon>Magallana</taxon>
    </lineage>
</organism>
<evidence type="ECO:0000256" key="1">
    <source>
        <dbReference type="ARBA" id="ARBA00022679"/>
    </source>
</evidence>
<keyword evidence="1" id="KW-0808">Transferase</keyword>
<evidence type="ECO:0000313" key="4">
    <source>
        <dbReference type="EMBL" id="EKC26101.1"/>
    </source>
</evidence>
<dbReference type="GO" id="GO:0042619">
    <property type="term" value="P:poly-hydroxybutyrate biosynthetic process"/>
    <property type="evidence" value="ECO:0007669"/>
    <property type="project" value="InterPro"/>
</dbReference>
<evidence type="ECO:0000259" key="3">
    <source>
        <dbReference type="Pfam" id="PF07167"/>
    </source>
</evidence>
<gene>
    <name evidence="4" type="ORF">CGI_10001685</name>
</gene>
<dbReference type="Gene3D" id="3.40.50.1820">
    <property type="entry name" value="alpha/beta hydrolase"/>
    <property type="match status" value="1"/>
</dbReference>
<dbReference type="InParanoid" id="K1QX58"/>
<dbReference type="AlphaFoldDB" id="K1QX58"/>
<dbReference type="InterPro" id="IPR029058">
    <property type="entry name" value="AB_hydrolase_fold"/>
</dbReference>
<dbReference type="GO" id="GO:0016746">
    <property type="term" value="F:acyltransferase activity"/>
    <property type="evidence" value="ECO:0007669"/>
    <property type="project" value="UniProtKB-KW"/>
</dbReference>
<name>K1QX58_MAGGI</name>
<reference evidence="4" key="1">
    <citation type="journal article" date="2012" name="Nature">
        <title>The oyster genome reveals stress adaptation and complexity of shell formation.</title>
        <authorList>
            <person name="Zhang G."/>
            <person name="Fang X."/>
            <person name="Guo X."/>
            <person name="Li L."/>
            <person name="Luo R."/>
            <person name="Xu F."/>
            <person name="Yang P."/>
            <person name="Zhang L."/>
            <person name="Wang X."/>
            <person name="Qi H."/>
            <person name="Xiong Z."/>
            <person name="Que H."/>
            <person name="Xie Y."/>
            <person name="Holland P.W."/>
            <person name="Paps J."/>
            <person name="Zhu Y."/>
            <person name="Wu F."/>
            <person name="Chen Y."/>
            <person name="Wang J."/>
            <person name="Peng C."/>
            <person name="Meng J."/>
            <person name="Yang L."/>
            <person name="Liu J."/>
            <person name="Wen B."/>
            <person name="Zhang N."/>
            <person name="Huang Z."/>
            <person name="Zhu Q."/>
            <person name="Feng Y."/>
            <person name="Mount A."/>
            <person name="Hedgecock D."/>
            <person name="Xu Z."/>
            <person name="Liu Y."/>
            <person name="Domazet-Loso T."/>
            <person name="Du Y."/>
            <person name="Sun X."/>
            <person name="Zhang S."/>
            <person name="Liu B."/>
            <person name="Cheng P."/>
            <person name="Jiang X."/>
            <person name="Li J."/>
            <person name="Fan D."/>
            <person name="Wang W."/>
            <person name="Fu W."/>
            <person name="Wang T."/>
            <person name="Wang B."/>
            <person name="Zhang J."/>
            <person name="Peng Z."/>
            <person name="Li Y."/>
            <person name="Li N."/>
            <person name="Wang J."/>
            <person name="Chen M."/>
            <person name="He Y."/>
            <person name="Tan F."/>
            <person name="Song X."/>
            <person name="Zheng Q."/>
            <person name="Huang R."/>
            <person name="Yang H."/>
            <person name="Du X."/>
            <person name="Chen L."/>
            <person name="Yang M."/>
            <person name="Gaffney P.M."/>
            <person name="Wang S."/>
            <person name="Luo L."/>
            <person name="She Z."/>
            <person name="Ming Y."/>
            <person name="Huang W."/>
            <person name="Zhang S."/>
            <person name="Huang B."/>
            <person name="Zhang Y."/>
            <person name="Qu T."/>
            <person name="Ni P."/>
            <person name="Miao G."/>
            <person name="Wang J."/>
            <person name="Wang Q."/>
            <person name="Steinberg C.E."/>
            <person name="Wang H."/>
            <person name="Li N."/>
            <person name="Qian L."/>
            <person name="Zhang G."/>
            <person name="Li Y."/>
            <person name="Yang H."/>
            <person name="Liu X."/>
            <person name="Wang J."/>
            <person name="Yin Y."/>
            <person name="Wang J."/>
        </authorList>
    </citation>
    <scope>NUCLEOTIDE SEQUENCE [LARGE SCALE GENOMIC DNA]</scope>
    <source>
        <strain evidence="4">05x7-T-G4-1.051#20</strain>
    </source>
</reference>
<dbReference type="SUPFAM" id="SSF53474">
    <property type="entry name" value="alpha/beta-Hydrolases"/>
    <property type="match status" value="1"/>
</dbReference>
<protein>
    <submittedName>
        <fullName evidence="4">Poly(3-hydroxyalkanoate) polymerase 2</fullName>
    </submittedName>
</protein>
<feature type="domain" description="Poly-beta-hydroxybutyrate polymerase N-terminal" evidence="3">
    <location>
        <begin position="111"/>
        <end position="279"/>
    </location>
</feature>
<evidence type="ECO:0000256" key="2">
    <source>
        <dbReference type="ARBA" id="ARBA00023315"/>
    </source>
</evidence>
<accession>K1QX58</accession>
<keyword evidence="2" id="KW-0012">Acyltransferase</keyword>
<dbReference type="PANTHER" id="PTHR36837">
    <property type="entry name" value="POLY(3-HYDROXYALKANOATE) POLYMERASE SUBUNIT PHAC"/>
    <property type="match status" value="1"/>
</dbReference>
<dbReference type="InterPro" id="IPR051321">
    <property type="entry name" value="PHA/PHB_synthase"/>
</dbReference>